<keyword evidence="3" id="KW-0472">Membrane</keyword>
<dbReference type="PANTHER" id="PTHR30203">
    <property type="entry name" value="OUTER MEMBRANE CATION EFFLUX PROTEIN"/>
    <property type="match status" value="1"/>
</dbReference>
<gene>
    <name evidence="5" type="ORF">Kalk_07080</name>
</gene>
<comment type="similarity">
    <text evidence="2">Belongs to the outer membrane factor (OMF) (TC 1.B.17) family.</text>
</comment>
<dbReference type="PANTHER" id="PTHR30203:SF24">
    <property type="entry name" value="BLR4935 PROTEIN"/>
    <property type="match status" value="1"/>
</dbReference>
<dbReference type="KEGG" id="kak:Kalk_07080"/>
<proteinExistence type="inferred from homology"/>
<evidence type="ECO:0000256" key="2">
    <source>
        <dbReference type="ARBA" id="ARBA00007613"/>
    </source>
</evidence>
<keyword evidence="3" id="KW-1134">Transmembrane beta strand</keyword>
<evidence type="ECO:0000313" key="5">
    <source>
        <dbReference type="EMBL" id="AUM14872.1"/>
    </source>
</evidence>
<reference evidence="6" key="1">
    <citation type="submission" date="2017-08" db="EMBL/GenBank/DDBJ databases">
        <title>Direct submision.</title>
        <authorList>
            <person name="Kim S.-J."/>
            <person name="Rhee S.-K."/>
        </authorList>
    </citation>
    <scope>NUCLEOTIDE SEQUENCE [LARGE SCALE GENOMIC DNA]</scope>
    <source>
        <strain evidence="6">GI5</strain>
    </source>
</reference>
<evidence type="ECO:0008006" key="7">
    <source>
        <dbReference type="Google" id="ProtNLM"/>
    </source>
</evidence>
<protein>
    <recommendedName>
        <fullName evidence="7">Transporter</fullName>
    </recommendedName>
</protein>
<keyword evidence="4" id="KW-0998">Cell outer membrane</keyword>
<dbReference type="InterPro" id="IPR010131">
    <property type="entry name" value="MdtP/NodT-like"/>
</dbReference>
<dbReference type="InterPro" id="IPR003423">
    <property type="entry name" value="OMP_efflux"/>
</dbReference>
<keyword evidence="6" id="KW-1185">Reference proteome</keyword>
<keyword evidence="3" id="KW-0812">Transmembrane</keyword>
<evidence type="ECO:0000256" key="1">
    <source>
        <dbReference type="ARBA" id="ARBA00004442"/>
    </source>
</evidence>
<sequence length="423" mass="48585">MNLAQRYDPWLQGSLHDQRSMEDMSVASGALPDPKVSLAFANLPTNTWDFDQEPMTQFKVGVSQMFPRGDQRGLQQKKMQLMSQRMPFERAERLAQIRLQVSTMWLDAWQAQQSVELIKRNYYLFEQMSEITQSSYASAMGHTRQQDVIRAQLELTRLEDRLVSLEQQRDSNFAALGQWIAQFEGGPTSEEDALIVQRSVTSLPTEDPELAVIAPAWLLQEQKSDWQQLSQIFMAHPSVRMLEQKIYVSRTEVDLAQQKYSPEWGVNASYGYRDDDPVGSERADFFSVGVTLDVPLFTANRQDREVSAAVSKVESVKTEKWLRLKSMLSGFESMRAQWQRLNQRHELYRTTLLPQAHEQAEASLTAYTNESGEFSEVMRARIAELNAQIDALNIFVQQKKVTAHLNYYFASADHAQQGGYHHE</sequence>
<organism evidence="5 6">
    <name type="scientific">Ketobacter alkanivorans</name>
    <dbReference type="NCBI Taxonomy" id="1917421"/>
    <lineage>
        <taxon>Bacteria</taxon>
        <taxon>Pseudomonadati</taxon>
        <taxon>Pseudomonadota</taxon>
        <taxon>Gammaproteobacteria</taxon>
        <taxon>Pseudomonadales</taxon>
        <taxon>Ketobacteraceae</taxon>
        <taxon>Ketobacter</taxon>
    </lineage>
</organism>
<evidence type="ECO:0000256" key="4">
    <source>
        <dbReference type="ARBA" id="ARBA00023237"/>
    </source>
</evidence>
<dbReference type="Pfam" id="PF02321">
    <property type="entry name" value="OEP"/>
    <property type="match status" value="1"/>
</dbReference>
<dbReference type="AlphaFoldDB" id="A0A2K9LRG0"/>
<dbReference type="GO" id="GO:0015562">
    <property type="term" value="F:efflux transmembrane transporter activity"/>
    <property type="evidence" value="ECO:0007669"/>
    <property type="project" value="InterPro"/>
</dbReference>
<evidence type="ECO:0000256" key="3">
    <source>
        <dbReference type="ARBA" id="ARBA00022452"/>
    </source>
</evidence>
<dbReference type="Proteomes" id="UP000235116">
    <property type="component" value="Chromosome"/>
</dbReference>
<comment type="subcellular location">
    <subcellularLocation>
        <location evidence="1">Cell outer membrane</location>
    </subcellularLocation>
</comment>
<dbReference type="Gene3D" id="1.20.1600.10">
    <property type="entry name" value="Outer membrane efflux proteins (OEP)"/>
    <property type="match status" value="1"/>
</dbReference>
<dbReference type="SUPFAM" id="SSF56954">
    <property type="entry name" value="Outer membrane efflux proteins (OEP)"/>
    <property type="match status" value="1"/>
</dbReference>
<dbReference type="OrthoDB" id="5607838at2"/>
<dbReference type="EMBL" id="CP022684">
    <property type="protein sequence ID" value="AUM14872.1"/>
    <property type="molecule type" value="Genomic_DNA"/>
</dbReference>
<evidence type="ECO:0000313" key="6">
    <source>
        <dbReference type="Proteomes" id="UP000235116"/>
    </source>
</evidence>
<name>A0A2K9LRG0_9GAMM</name>
<accession>A0A2K9LRG0</accession>